<dbReference type="Gene3D" id="3.40.50.300">
    <property type="entry name" value="P-loop containing nucleotide triphosphate hydrolases"/>
    <property type="match status" value="1"/>
</dbReference>
<protein>
    <recommendedName>
        <fullName evidence="15">Phosphoribulokinase</fullName>
        <ecNumber evidence="15">2.7.1.19</ecNumber>
    </recommendedName>
</protein>
<keyword evidence="6" id="KW-0113">Calvin cycle</keyword>
<sequence length="390" mass="43324">MSASLKMNTSQLASRNSGFSAAGRIQARAPRATCAARRVVVVRAADQKTVVIGLAADSGCGKSTFMRRMTSVFGGSPKPPAGGNPDSNTLLSDMTTVICLDDYHCLDRYGRKEKGVTALAPEAQDFDLMYEQVKALKEGKPVQKPIYNHVSGLLDPPEEIKAPPVLVIEGLHPFYDERVRDLVDFSIYLDISDDVKFAWKIQRDMAERGHSLESIKASIEARKPDFDAYIDPQKKHADCVIEVLPTQLIPDDNEGKVLRVRLIQREGKELFDPVYLFDEGSTISWIPCGRKLTCSFPGIKFFYGPDTYYGENVSVLEMDGAFDKLEELIYVESHLSNTSAKFYGEITQQILKMKDFPGSSNGTGLFQTIVGLKIREVYERLTAKEVAKTA</sequence>
<comment type="catalytic activity">
    <reaction evidence="14 15">
        <text>D-ribulose 5-phosphate + ATP = D-ribulose 1,5-bisphosphate + ADP + H(+)</text>
        <dbReference type="Rhea" id="RHEA:19365"/>
        <dbReference type="ChEBI" id="CHEBI:15378"/>
        <dbReference type="ChEBI" id="CHEBI:30616"/>
        <dbReference type="ChEBI" id="CHEBI:57870"/>
        <dbReference type="ChEBI" id="CHEBI:58121"/>
        <dbReference type="ChEBI" id="CHEBI:456216"/>
        <dbReference type="EC" id="2.7.1.19"/>
    </reaction>
</comment>
<evidence type="ECO:0000256" key="1">
    <source>
        <dbReference type="ARBA" id="ARBA00004229"/>
    </source>
</evidence>
<evidence type="ECO:0000256" key="15">
    <source>
        <dbReference type="RuleBase" id="RU004082"/>
    </source>
</evidence>
<keyword evidence="13" id="KW-1015">Disulfide bond</keyword>
<keyword evidence="7" id="KW-0934">Plastid</keyword>
<keyword evidence="12" id="KW-0809">Transit peptide</keyword>
<dbReference type="EMBL" id="GBEZ01008716">
    <property type="protein sequence ID" value="JAC76841.1"/>
    <property type="molecule type" value="Transcribed_RNA"/>
</dbReference>
<feature type="domain" description="Phosphoribulokinase/uridine kinase" evidence="16">
    <location>
        <begin position="51"/>
        <end position="249"/>
    </location>
</feature>
<dbReference type="GO" id="GO:0009507">
    <property type="term" value="C:chloroplast"/>
    <property type="evidence" value="ECO:0007669"/>
    <property type="project" value="UniProtKB-SubCell"/>
</dbReference>
<comment type="subcellular location">
    <subcellularLocation>
        <location evidence="1">Plastid</location>
        <location evidence="1">Chloroplast</location>
    </subcellularLocation>
</comment>
<reference evidence="17" key="1">
    <citation type="submission" date="2014-05" db="EMBL/GenBank/DDBJ databases">
        <title>The transcriptome of the halophilic microalga Tetraselmis sp. GSL018 isolated from the Great Salt Lake, Utah.</title>
        <authorList>
            <person name="Jinkerson R.E."/>
            <person name="D'Adamo S."/>
            <person name="Posewitz M.C."/>
        </authorList>
    </citation>
    <scope>NUCLEOTIDE SEQUENCE</scope>
    <source>
        <strain evidence="17">GSL018</strain>
    </source>
</reference>
<dbReference type="FunFam" id="3.40.50.300:FF:000619">
    <property type="entry name" value="Phosphoribulokinase"/>
    <property type="match status" value="1"/>
</dbReference>
<evidence type="ECO:0000256" key="6">
    <source>
        <dbReference type="ARBA" id="ARBA00022567"/>
    </source>
</evidence>
<organism evidence="17">
    <name type="scientific">Tetraselmis sp. GSL018</name>
    <dbReference type="NCBI Taxonomy" id="582737"/>
    <lineage>
        <taxon>Eukaryota</taxon>
        <taxon>Viridiplantae</taxon>
        <taxon>Chlorophyta</taxon>
        <taxon>core chlorophytes</taxon>
        <taxon>Chlorodendrophyceae</taxon>
        <taxon>Chlorodendrales</taxon>
        <taxon>Chlorodendraceae</taxon>
        <taxon>Tetraselmis</taxon>
    </lineage>
</organism>
<dbReference type="AlphaFoldDB" id="A0A061S214"/>
<dbReference type="CDD" id="cd02026">
    <property type="entry name" value="PRK"/>
    <property type="match status" value="1"/>
</dbReference>
<keyword evidence="8" id="KW-0808">Transferase</keyword>
<evidence type="ECO:0000259" key="16">
    <source>
        <dbReference type="Pfam" id="PF00485"/>
    </source>
</evidence>
<dbReference type="InterPro" id="IPR006083">
    <property type="entry name" value="PRK/URK"/>
</dbReference>
<gene>
    <name evidence="17" type="primary">PRKB</name>
    <name evidence="17" type="ORF">TSPGSL018_19142</name>
</gene>
<keyword evidence="11" id="KW-0067">ATP-binding</keyword>
<name>A0A061S214_9CHLO</name>
<dbReference type="InterPro" id="IPR006082">
    <property type="entry name" value="PRK"/>
</dbReference>
<accession>A0A061S214</accession>
<dbReference type="PANTHER" id="PTHR10285">
    <property type="entry name" value="URIDINE KINASE"/>
    <property type="match status" value="1"/>
</dbReference>
<dbReference type="PROSITE" id="PS00567">
    <property type="entry name" value="PHOSPHORIBULOKINASE"/>
    <property type="match status" value="1"/>
</dbReference>
<comment type="similarity">
    <text evidence="3 15">Belongs to the phosphoribulokinase family.</text>
</comment>
<dbReference type="GO" id="GO:0005524">
    <property type="term" value="F:ATP binding"/>
    <property type="evidence" value="ECO:0007669"/>
    <property type="project" value="UniProtKB-KW"/>
</dbReference>
<dbReference type="PRINTS" id="PR00478">
    <property type="entry name" value="PHRIBLKINASE"/>
</dbReference>
<evidence type="ECO:0000256" key="2">
    <source>
        <dbReference type="ARBA" id="ARBA00005215"/>
    </source>
</evidence>
<evidence type="ECO:0000256" key="10">
    <source>
        <dbReference type="ARBA" id="ARBA00022777"/>
    </source>
</evidence>
<evidence type="ECO:0000256" key="12">
    <source>
        <dbReference type="ARBA" id="ARBA00022946"/>
    </source>
</evidence>
<evidence type="ECO:0000256" key="9">
    <source>
        <dbReference type="ARBA" id="ARBA00022741"/>
    </source>
</evidence>
<dbReference type="NCBIfam" id="NF005655">
    <property type="entry name" value="PRK07429.1"/>
    <property type="match status" value="1"/>
</dbReference>
<proteinExistence type="inferred from homology"/>
<evidence type="ECO:0000256" key="3">
    <source>
        <dbReference type="ARBA" id="ARBA00009719"/>
    </source>
</evidence>
<dbReference type="GO" id="GO:0008974">
    <property type="term" value="F:phosphoribulokinase activity"/>
    <property type="evidence" value="ECO:0007669"/>
    <property type="project" value="UniProtKB-EC"/>
</dbReference>
<dbReference type="Pfam" id="PF00485">
    <property type="entry name" value="PRK"/>
    <property type="match status" value="1"/>
</dbReference>
<evidence type="ECO:0000256" key="7">
    <source>
        <dbReference type="ARBA" id="ARBA00022640"/>
    </source>
</evidence>
<keyword evidence="10 17" id="KW-0418">Kinase</keyword>
<dbReference type="GO" id="GO:0019253">
    <property type="term" value="P:reductive pentose-phosphate cycle"/>
    <property type="evidence" value="ECO:0007669"/>
    <property type="project" value="UniProtKB-UniPathway"/>
</dbReference>
<evidence type="ECO:0000256" key="14">
    <source>
        <dbReference type="ARBA" id="ARBA00047663"/>
    </source>
</evidence>
<evidence type="ECO:0000256" key="11">
    <source>
        <dbReference type="ARBA" id="ARBA00022840"/>
    </source>
</evidence>
<dbReference type="GO" id="GO:0042803">
    <property type="term" value="F:protein homodimerization activity"/>
    <property type="evidence" value="ECO:0007669"/>
    <property type="project" value="UniProtKB-ARBA"/>
</dbReference>
<dbReference type="InterPro" id="IPR027417">
    <property type="entry name" value="P-loop_NTPase"/>
</dbReference>
<keyword evidence="9" id="KW-0547">Nucleotide-binding</keyword>
<comment type="pathway">
    <text evidence="2">Carbohydrate biosynthesis; Calvin cycle.</text>
</comment>
<evidence type="ECO:0000256" key="4">
    <source>
        <dbReference type="ARBA" id="ARBA00022528"/>
    </source>
</evidence>
<evidence type="ECO:0000313" key="17">
    <source>
        <dbReference type="EMBL" id="JAC76841.1"/>
    </source>
</evidence>
<keyword evidence="5" id="KW-0602">Photosynthesis</keyword>
<evidence type="ECO:0000256" key="8">
    <source>
        <dbReference type="ARBA" id="ARBA00022679"/>
    </source>
</evidence>
<evidence type="ECO:0000256" key="5">
    <source>
        <dbReference type="ARBA" id="ARBA00022531"/>
    </source>
</evidence>
<dbReference type="EC" id="2.7.1.19" evidence="15"/>
<dbReference type="UniPathway" id="UPA00116"/>
<dbReference type="SUPFAM" id="SSF52540">
    <property type="entry name" value="P-loop containing nucleoside triphosphate hydrolases"/>
    <property type="match status" value="1"/>
</dbReference>
<evidence type="ECO:0000256" key="13">
    <source>
        <dbReference type="ARBA" id="ARBA00023157"/>
    </source>
</evidence>
<keyword evidence="4" id="KW-0150">Chloroplast</keyword>